<dbReference type="AlphaFoldDB" id="A0A0A9UBR4"/>
<evidence type="ECO:0000313" key="1">
    <source>
        <dbReference type="EMBL" id="JAD17675.1"/>
    </source>
</evidence>
<reference evidence="1" key="2">
    <citation type="journal article" date="2015" name="Data Brief">
        <title>Shoot transcriptome of the giant reed, Arundo donax.</title>
        <authorList>
            <person name="Barrero R.A."/>
            <person name="Guerrero F.D."/>
            <person name="Moolhuijzen P."/>
            <person name="Goolsby J.A."/>
            <person name="Tidwell J."/>
            <person name="Bellgard S.E."/>
            <person name="Bellgard M.I."/>
        </authorList>
    </citation>
    <scope>NUCLEOTIDE SEQUENCE</scope>
    <source>
        <tissue evidence="1">Shoot tissue taken approximately 20 cm above the soil surface</tissue>
    </source>
</reference>
<accession>A0A0A9UBR4</accession>
<proteinExistence type="predicted"/>
<organism evidence="1">
    <name type="scientific">Arundo donax</name>
    <name type="common">Giant reed</name>
    <name type="synonym">Donax arundinaceus</name>
    <dbReference type="NCBI Taxonomy" id="35708"/>
    <lineage>
        <taxon>Eukaryota</taxon>
        <taxon>Viridiplantae</taxon>
        <taxon>Streptophyta</taxon>
        <taxon>Embryophyta</taxon>
        <taxon>Tracheophyta</taxon>
        <taxon>Spermatophyta</taxon>
        <taxon>Magnoliopsida</taxon>
        <taxon>Liliopsida</taxon>
        <taxon>Poales</taxon>
        <taxon>Poaceae</taxon>
        <taxon>PACMAD clade</taxon>
        <taxon>Arundinoideae</taxon>
        <taxon>Arundineae</taxon>
        <taxon>Arundo</taxon>
    </lineage>
</organism>
<protein>
    <submittedName>
        <fullName evidence="1">Uncharacterized protein</fullName>
    </submittedName>
</protein>
<sequence length="55" mass="6272">MALATYLFMGRSDSTLQRQFFLADANAHGWCGCKCCSPPTEFDVRRRRFLGVVLQ</sequence>
<dbReference type="EMBL" id="GBRH01280220">
    <property type="protein sequence ID" value="JAD17675.1"/>
    <property type="molecule type" value="Transcribed_RNA"/>
</dbReference>
<name>A0A0A9UBR4_ARUDO</name>
<reference evidence="1" key="1">
    <citation type="submission" date="2014-09" db="EMBL/GenBank/DDBJ databases">
        <authorList>
            <person name="Magalhaes I.L.F."/>
            <person name="Oliveira U."/>
            <person name="Santos F.R."/>
            <person name="Vidigal T.H.D.A."/>
            <person name="Brescovit A.D."/>
            <person name="Santos A.J."/>
        </authorList>
    </citation>
    <scope>NUCLEOTIDE SEQUENCE</scope>
    <source>
        <tissue evidence="1">Shoot tissue taken approximately 20 cm above the soil surface</tissue>
    </source>
</reference>